<evidence type="ECO:0000256" key="5">
    <source>
        <dbReference type="ARBA" id="ARBA00022837"/>
    </source>
</evidence>
<dbReference type="RefSeq" id="XP_013897041.1">
    <property type="nucleotide sequence ID" value="XM_014041587.1"/>
</dbReference>
<comment type="subcellular location">
    <subcellularLocation>
        <location evidence="1">Mitochondrion inner membrane</location>
        <topology evidence="1">Multi-pass membrane protein</topology>
    </subcellularLocation>
</comment>
<organism evidence="12 13">
    <name type="scientific">Monoraphidium neglectum</name>
    <dbReference type="NCBI Taxonomy" id="145388"/>
    <lineage>
        <taxon>Eukaryota</taxon>
        <taxon>Viridiplantae</taxon>
        <taxon>Chlorophyta</taxon>
        <taxon>core chlorophytes</taxon>
        <taxon>Chlorophyceae</taxon>
        <taxon>CS clade</taxon>
        <taxon>Sphaeropleales</taxon>
        <taxon>Selenastraceae</taxon>
        <taxon>Monoraphidium</taxon>
    </lineage>
</organism>
<accession>A0A0D2MAT3</accession>
<dbReference type="InterPro" id="IPR002048">
    <property type="entry name" value="EF_hand_dom"/>
</dbReference>
<feature type="domain" description="EF-hand" evidence="11">
    <location>
        <begin position="88"/>
        <end position="123"/>
    </location>
</feature>
<evidence type="ECO:0000313" key="12">
    <source>
        <dbReference type="EMBL" id="KIY98021.1"/>
    </source>
</evidence>
<dbReference type="CDD" id="cd00051">
    <property type="entry name" value="EFh"/>
    <property type="match status" value="1"/>
</dbReference>
<comment type="similarity">
    <text evidence="9">Belongs to the mitochondrial carrier (TC 2.A.29) family.</text>
</comment>
<evidence type="ECO:0000256" key="8">
    <source>
        <dbReference type="PROSITE-ProRule" id="PRU00282"/>
    </source>
</evidence>
<dbReference type="InterPro" id="IPR011992">
    <property type="entry name" value="EF-hand-dom_pair"/>
</dbReference>
<gene>
    <name evidence="12" type="ORF">MNEG_9943</name>
</gene>
<dbReference type="GO" id="GO:0005509">
    <property type="term" value="F:calcium ion binding"/>
    <property type="evidence" value="ECO:0007669"/>
    <property type="project" value="InterPro"/>
</dbReference>
<evidence type="ECO:0000313" key="13">
    <source>
        <dbReference type="Proteomes" id="UP000054498"/>
    </source>
</evidence>
<dbReference type="Proteomes" id="UP000054498">
    <property type="component" value="Unassembled WGS sequence"/>
</dbReference>
<dbReference type="STRING" id="145388.A0A0D2MAT3"/>
<keyword evidence="4" id="KW-0677">Repeat</keyword>
<dbReference type="PRINTS" id="PR00926">
    <property type="entry name" value="MITOCARRIER"/>
</dbReference>
<dbReference type="OrthoDB" id="270584at2759"/>
<keyword evidence="7 8" id="KW-0472">Membrane</keyword>
<feature type="repeat" description="Solcar" evidence="8">
    <location>
        <begin position="251"/>
        <end position="336"/>
    </location>
</feature>
<dbReference type="PROSITE" id="PS00018">
    <property type="entry name" value="EF_HAND_1"/>
    <property type="match status" value="2"/>
</dbReference>
<dbReference type="KEGG" id="mng:MNEG_9943"/>
<dbReference type="SUPFAM" id="SSF47473">
    <property type="entry name" value="EF-hand"/>
    <property type="match status" value="1"/>
</dbReference>
<evidence type="ECO:0000256" key="2">
    <source>
        <dbReference type="ARBA" id="ARBA00022448"/>
    </source>
</evidence>
<dbReference type="EMBL" id="KK102340">
    <property type="protein sequence ID" value="KIY98021.1"/>
    <property type="molecule type" value="Genomic_DNA"/>
</dbReference>
<evidence type="ECO:0000256" key="3">
    <source>
        <dbReference type="ARBA" id="ARBA00022692"/>
    </source>
</evidence>
<dbReference type="GO" id="GO:0005743">
    <property type="term" value="C:mitochondrial inner membrane"/>
    <property type="evidence" value="ECO:0007669"/>
    <property type="project" value="UniProtKB-SubCell"/>
</dbReference>
<keyword evidence="2 9" id="KW-0813">Transport</keyword>
<dbReference type="AlphaFoldDB" id="A0A0D2MAT3"/>
<keyword evidence="13" id="KW-1185">Reference proteome</keyword>
<dbReference type="SMART" id="SM00054">
    <property type="entry name" value="EFh"/>
    <property type="match status" value="2"/>
</dbReference>
<dbReference type="InterPro" id="IPR018108">
    <property type="entry name" value="MCP_transmembrane"/>
</dbReference>
<evidence type="ECO:0000256" key="10">
    <source>
        <dbReference type="SAM" id="MobiDB-lite"/>
    </source>
</evidence>
<dbReference type="PROSITE" id="PS50920">
    <property type="entry name" value="SOLCAR"/>
    <property type="match status" value="2"/>
</dbReference>
<dbReference type="InterPro" id="IPR018247">
    <property type="entry name" value="EF_Hand_1_Ca_BS"/>
</dbReference>
<keyword evidence="5" id="KW-0106">Calcium</keyword>
<keyword evidence="6" id="KW-1133">Transmembrane helix</keyword>
<dbReference type="SUPFAM" id="SSF103506">
    <property type="entry name" value="Mitochondrial carrier"/>
    <property type="match status" value="1"/>
</dbReference>
<protein>
    <submittedName>
        <fullName evidence="12">Calcium-binding carrier protein SCaMC-1-A</fullName>
    </submittedName>
</protein>
<feature type="compositionally biased region" description="Gly residues" evidence="10">
    <location>
        <begin position="12"/>
        <end position="27"/>
    </location>
</feature>
<dbReference type="Gene3D" id="1.10.238.10">
    <property type="entry name" value="EF-hand"/>
    <property type="match status" value="2"/>
</dbReference>
<dbReference type="GO" id="GO:0055085">
    <property type="term" value="P:transmembrane transport"/>
    <property type="evidence" value="ECO:0007669"/>
    <property type="project" value="InterPro"/>
</dbReference>
<dbReference type="PANTHER" id="PTHR24089">
    <property type="entry name" value="SOLUTE CARRIER FAMILY 25"/>
    <property type="match status" value="1"/>
</dbReference>
<keyword evidence="3 8" id="KW-0812">Transmembrane</keyword>
<evidence type="ECO:0000256" key="7">
    <source>
        <dbReference type="ARBA" id="ARBA00023136"/>
    </source>
</evidence>
<dbReference type="InterPro" id="IPR023395">
    <property type="entry name" value="MCP_dom_sf"/>
</dbReference>
<evidence type="ECO:0000256" key="9">
    <source>
        <dbReference type="RuleBase" id="RU000488"/>
    </source>
</evidence>
<dbReference type="GeneID" id="25742818"/>
<dbReference type="Pfam" id="PF00153">
    <property type="entry name" value="Mito_carr"/>
    <property type="match status" value="2"/>
</dbReference>
<proteinExistence type="inferred from homology"/>
<feature type="region of interest" description="Disordered" evidence="10">
    <location>
        <begin position="1"/>
        <end position="27"/>
    </location>
</feature>
<evidence type="ECO:0000259" key="11">
    <source>
        <dbReference type="PROSITE" id="PS50222"/>
    </source>
</evidence>
<dbReference type="PROSITE" id="PS50222">
    <property type="entry name" value="EF_HAND_2"/>
    <property type="match status" value="2"/>
</dbReference>
<reference evidence="12 13" key="1">
    <citation type="journal article" date="2013" name="BMC Genomics">
        <title>Reconstruction of the lipid metabolism for the microalga Monoraphidium neglectum from its genome sequence reveals characteristics suitable for biofuel production.</title>
        <authorList>
            <person name="Bogen C."/>
            <person name="Al-Dilaimi A."/>
            <person name="Albersmeier A."/>
            <person name="Wichmann J."/>
            <person name="Grundmann M."/>
            <person name="Rupp O."/>
            <person name="Lauersen K.J."/>
            <person name="Blifernez-Klassen O."/>
            <person name="Kalinowski J."/>
            <person name="Goesmann A."/>
            <person name="Mussgnug J.H."/>
            <person name="Kruse O."/>
        </authorList>
    </citation>
    <scope>NUCLEOTIDE SEQUENCE [LARGE SCALE GENOMIC DNA]</scope>
    <source>
        <strain evidence="12 13">SAG 48.87</strain>
    </source>
</reference>
<feature type="repeat" description="Solcar" evidence="8">
    <location>
        <begin position="157"/>
        <end position="242"/>
    </location>
</feature>
<dbReference type="Gene3D" id="1.50.40.10">
    <property type="entry name" value="Mitochondrial carrier domain"/>
    <property type="match status" value="1"/>
</dbReference>
<name>A0A0D2MAT3_9CHLO</name>
<sequence>MDALKADPGSEGQSGGGSEGGSGSGGGAAGEVGFRRFRSFALAREEGLREAFDMFDRDRDGVISYEDLDLSLQHVTICCPNTRCVLRCRQQVVGELLRRLDTDGSRDVSFDEFRNYFSLLPQNDASMLVEYWLGASSSGSCADMGTRVAVQEGQRRGSPWGHLFAGAVSGAASRTATAPLETLRLAAMAGGVPAGARMDLMAAEIVRSHGWRALYKGNGINVMRSAPQKALDFFNFDLYKALLSRGSAAGATLHQTFLAAGLAGATSCLLLYPLDVARMRLTLDTAGRYRGLAHCLRTLVATEGMCALWRGLGPSLAAIFPEAAITYGLHDLLKRNYKRLRHEEPGIGASLAAGVASASMGQPNGFAWHF</sequence>
<dbReference type="Pfam" id="PF13499">
    <property type="entry name" value="EF-hand_7"/>
    <property type="match status" value="1"/>
</dbReference>
<evidence type="ECO:0000256" key="6">
    <source>
        <dbReference type="ARBA" id="ARBA00022989"/>
    </source>
</evidence>
<evidence type="ECO:0000256" key="1">
    <source>
        <dbReference type="ARBA" id="ARBA00004448"/>
    </source>
</evidence>
<feature type="domain" description="EF-hand" evidence="11">
    <location>
        <begin position="43"/>
        <end position="78"/>
    </location>
</feature>
<dbReference type="InterPro" id="IPR002067">
    <property type="entry name" value="MCP"/>
</dbReference>
<evidence type="ECO:0000256" key="4">
    <source>
        <dbReference type="ARBA" id="ARBA00022737"/>
    </source>
</evidence>